<evidence type="ECO:0000313" key="9">
    <source>
        <dbReference type="EMBL" id="TWU30666.1"/>
    </source>
</evidence>
<evidence type="ECO:0000259" key="8">
    <source>
        <dbReference type="Pfam" id="PF07632"/>
    </source>
</evidence>
<dbReference type="GO" id="GO:0004553">
    <property type="term" value="F:hydrolase activity, hydrolyzing O-glycosyl compounds"/>
    <property type="evidence" value="ECO:0007669"/>
    <property type="project" value="InterPro"/>
</dbReference>
<protein>
    <submittedName>
        <fullName evidence="9">Xylosidase/arabinosidase</fullName>
    </submittedName>
</protein>
<comment type="caution">
    <text evidence="9">The sequence shown here is derived from an EMBL/GenBank/DDBJ whole genome shotgun (WGS) entry which is preliminary data.</text>
</comment>
<evidence type="ECO:0000256" key="1">
    <source>
        <dbReference type="ARBA" id="ARBA00009865"/>
    </source>
</evidence>
<dbReference type="InterPro" id="IPR006710">
    <property type="entry name" value="Glyco_hydro_43"/>
</dbReference>
<comment type="similarity">
    <text evidence="1">Belongs to the glycosyl hydrolase 43 family.</text>
</comment>
<dbReference type="SUPFAM" id="SSF75005">
    <property type="entry name" value="Arabinanase/levansucrase/invertase"/>
    <property type="match status" value="1"/>
</dbReference>
<evidence type="ECO:0000256" key="3">
    <source>
        <dbReference type="ARBA" id="ARBA00022801"/>
    </source>
</evidence>
<evidence type="ECO:0000256" key="7">
    <source>
        <dbReference type="SAM" id="SignalP"/>
    </source>
</evidence>
<organism evidence="9 10">
    <name type="scientific">Novipirellula artificiosorum</name>
    <dbReference type="NCBI Taxonomy" id="2528016"/>
    <lineage>
        <taxon>Bacteria</taxon>
        <taxon>Pseudomonadati</taxon>
        <taxon>Planctomycetota</taxon>
        <taxon>Planctomycetia</taxon>
        <taxon>Pirellulales</taxon>
        <taxon>Pirellulaceae</taxon>
        <taxon>Novipirellula</taxon>
    </lineage>
</organism>
<dbReference type="InterPro" id="IPR011483">
    <property type="entry name" value="Sde182_NH-like"/>
</dbReference>
<dbReference type="PANTHER" id="PTHR43772:SF2">
    <property type="entry name" value="PUTATIVE (AFU_ORTHOLOGUE AFUA_2G04480)-RELATED"/>
    <property type="match status" value="1"/>
</dbReference>
<dbReference type="RefSeq" id="WP_146531258.1">
    <property type="nucleotide sequence ID" value="NZ_SJPV01000021.1"/>
</dbReference>
<dbReference type="GO" id="GO:0016799">
    <property type="term" value="F:hydrolase activity, hydrolyzing N-glycosyl compounds"/>
    <property type="evidence" value="ECO:0007669"/>
    <property type="project" value="InterPro"/>
</dbReference>
<dbReference type="Proteomes" id="UP000319143">
    <property type="component" value="Unassembled WGS sequence"/>
</dbReference>
<gene>
    <name evidence="9" type="primary">xsa_1</name>
    <name evidence="9" type="ORF">Poly41_65710</name>
</gene>
<dbReference type="InterPro" id="IPR023296">
    <property type="entry name" value="Glyco_hydro_beta-prop_sf"/>
</dbReference>
<keyword evidence="2" id="KW-0858">Xylan degradation</keyword>
<evidence type="ECO:0000256" key="5">
    <source>
        <dbReference type="ARBA" id="ARBA00023295"/>
    </source>
</evidence>
<evidence type="ECO:0000313" key="10">
    <source>
        <dbReference type="Proteomes" id="UP000319143"/>
    </source>
</evidence>
<feature type="site" description="Important for catalytic activity, responsible for pKa modulation of the active site Glu and correct orientation of both the proton donor and substrate" evidence="6">
    <location>
        <position position="153"/>
    </location>
</feature>
<name>A0A5C6D602_9BACT</name>
<keyword evidence="2" id="KW-0624">Polysaccharide degradation</keyword>
<dbReference type="Pfam" id="PF04616">
    <property type="entry name" value="Glyco_hydro_43"/>
    <property type="match status" value="1"/>
</dbReference>
<dbReference type="AlphaFoldDB" id="A0A5C6D602"/>
<keyword evidence="5" id="KW-0326">Glycosidase</keyword>
<dbReference type="InterPro" id="IPR036452">
    <property type="entry name" value="Ribo_hydro-like"/>
</dbReference>
<feature type="chain" id="PRO_5022999338" evidence="7">
    <location>
        <begin position="20"/>
        <end position="1039"/>
    </location>
</feature>
<dbReference type="GO" id="GO:0045493">
    <property type="term" value="P:xylan catabolic process"/>
    <property type="evidence" value="ECO:0007669"/>
    <property type="project" value="UniProtKB-KW"/>
</dbReference>
<keyword evidence="10" id="KW-1185">Reference proteome</keyword>
<dbReference type="EMBL" id="SJPV01000021">
    <property type="protein sequence ID" value="TWU30666.1"/>
    <property type="molecule type" value="Genomic_DNA"/>
</dbReference>
<dbReference type="Gene3D" id="2.115.10.20">
    <property type="entry name" value="Glycosyl hydrolase domain, family 43"/>
    <property type="match status" value="1"/>
</dbReference>
<sequence precursor="true">MKPIAIALLFFFTCINTSAKEPTPQQGNNPLKVDGHDFYGADPSVVVADDGRLFLFPTTDNRDWEKQFGWSCYSSDNLTDWTDHGVIFSNEDSQWGVNKAWAPDVIKRNGKYYFYYYFNNGGGGKGGVGVAVADQPEGPFRELTPERLCRGHDPAVFADDDGRVWLYLQDTVYELGDDMKSLKSGPTNLNLEYRPEKFEAAYVFKRDDLYYFTIARGWNNLIYYTGKSPTGPFEFRGEFMKPYGGNNHHSIVKYQGRWVIFYHEWVKNDPDHQRRLRAEYLNFNDDGTIQMVEPTETGVSFATTTQPVADSVADSIEQRSGDWVVNGNETIRDKRIRLDGTLILPKDAKLTLENCTLEITGDYSRQHSVEWRGGTLVTKNCGVGGFVNEDGTAIHTVFHLFDGLWEATDTTVSYSYGISFHWETGKGVLRGKRLKAGPRPDAIILSGEADVELVDSDFPIGLGVYCNQGGKTKLELLPGDSITATYDRDNLLPGVNWRLKMTNTRVERWFLFLRRIGSWQPPAEVTLAASKDMIVSLFVHNLKGETTLTNDLAEPLSIGNLTLKRSGDDPAGISMYAMYFSGDETDATIKGRTHICEWMQGAGTVRVEGIDKPQDMTFGCTTLELSNDAKLIANQVHFGRPMTWQPENEIGEANVKGNASLEATNISVNRVRFRAEDKSHVKIDGVERLGELIVSEEGGKIEVNEELNDLGTLNRPKVWIITDMSDKRLNGNEREGSVNDPDDISAMAGYLLMANEFDTLGIVVASTHRSQHSTSPDQAQWADDFFGDAYRADVASLNEAIGGYPETISFQQSCIKETAEKFKPNRTYTSLDDYDTIAGLLATAEMLRDDEPLNVVCWGSLTEPAILVNYCLATGKDDILKRVRFIAHWTNSPLHQGSKEHPENVANCREDAAACRYMKQVAAEGKIIFHECGAIGQHGIVSGGPKGRDYFDQFRKSRLGEIFVDGKFVHNGVDHSDSATYWALLGTHGVGLNDLRPDGVNTAEIEAANEKKFRDESQRIHDELLRRSQIVSADRLRPK</sequence>
<keyword evidence="7" id="KW-0732">Signal</keyword>
<evidence type="ECO:0000256" key="6">
    <source>
        <dbReference type="PIRSR" id="PIRSR606710-2"/>
    </source>
</evidence>
<keyword evidence="3" id="KW-0378">Hydrolase</keyword>
<dbReference type="PANTHER" id="PTHR43772">
    <property type="entry name" value="ENDO-1,4-BETA-XYLANASE"/>
    <property type="match status" value="1"/>
</dbReference>
<accession>A0A5C6D602</accession>
<feature type="signal peptide" evidence="7">
    <location>
        <begin position="1"/>
        <end position="19"/>
    </location>
</feature>
<evidence type="ECO:0000256" key="4">
    <source>
        <dbReference type="ARBA" id="ARBA00023277"/>
    </source>
</evidence>
<evidence type="ECO:0000256" key="2">
    <source>
        <dbReference type="ARBA" id="ARBA00022651"/>
    </source>
</evidence>
<feature type="domain" description="Cellulose-binding Sde182 nucleoside hydrolase-like" evidence="8">
    <location>
        <begin position="739"/>
        <end position="862"/>
    </location>
</feature>
<dbReference type="Gene3D" id="3.90.245.10">
    <property type="entry name" value="Ribonucleoside hydrolase-like"/>
    <property type="match status" value="1"/>
</dbReference>
<dbReference type="Pfam" id="PF07632">
    <property type="entry name" value="Sde182_NH-like"/>
    <property type="match status" value="1"/>
</dbReference>
<reference evidence="9 10" key="1">
    <citation type="submission" date="2019-02" db="EMBL/GenBank/DDBJ databases">
        <title>Deep-cultivation of Planctomycetes and their phenomic and genomic characterization uncovers novel biology.</title>
        <authorList>
            <person name="Wiegand S."/>
            <person name="Jogler M."/>
            <person name="Boedeker C."/>
            <person name="Pinto D."/>
            <person name="Vollmers J."/>
            <person name="Rivas-Marin E."/>
            <person name="Kohn T."/>
            <person name="Peeters S.H."/>
            <person name="Heuer A."/>
            <person name="Rast P."/>
            <person name="Oberbeckmann S."/>
            <person name="Bunk B."/>
            <person name="Jeske O."/>
            <person name="Meyerdierks A."/>
            <person name="Storesund J.E."/>
            <person name="Kallscheuer N."/>
            <person name="Luecker S."/>
            <person name="Lage O.M."/>
            <person name="Pohl T."/>
            <person name="Merkel B.J."/>
            <person name="Hornburger P."/>
            <person name="Mueller R.-W."/>
            <person name="Bruemmer F."/>
            <person name="Labrenz M."/>
            <person name="Spormann A.M."/>
            <person name="Op Den Camp H."/>
            <person name="Overmann J."/>
            <person name="Amann R."/>
            <person name="Jetten M.S.M."/>
            <person name="Mascher T."/>
            <person name="Medema M.H."/>
            <person name="Devos D.P."/>
            <person name="Kaster A.-K."/>
            <person name="Ovreas L."/>
            <person name="Rohde M."/>
            <person name="Galperin M.Y."/>
            <person name="Jogler C."/>
        </authorList>
    </citation>
    <scope>NUCLEOTIDE SEQUENCE [LARGE SCALE GENOMIC DNA]</scope>
    <source>
        <strain evidence="9 10">Poly41</strain>
    </source>
</reference>
<keyword evidence="4" id="KW-0119">Carbohydrate metabolism</keyword>
<dbReference type="OrthoDB" id="6381175at2"/>
<dbReference type="InterPro" id="IPR052176">
    <property type="entry name" value="Glycosyl_Hydrlase_43_Enz"/>
</dbReference>
<dbReference type="CDD" id="cd08990">
    <property type="entry name" value="GH43_AXH_like"/>
    <property type="match status" value="1"/>
</dbReference>
<proteinExistence type="inferred from homology"/>